<evidence type="ECO:0000256" key="2">
    <source>
        <dbReference type="ARBA" id="ARBA00023125"/>
    </source>
</evidence>
<dbReference type="PANTHER" id="PTHR43280">
    <property type="entry name" value="ARAC-FAMILY TRANSCRIPTIONAL REGULATOR"/>
    <property type="match status" value="1"/>
</dbReference>
<proteinExistence type="predicted"/>
<dbReference type="KEGG" id="bban:J4G43_018730"/>
<gene>
    <name evidence="6" type="ORF">J4G43_018730</name>
    <name evidence="5" type="ORF">J4G43_20810</name>
</gene>
<evidence type="ECO:0000256" key="3">
    <source>
        <dbReference type="ARBA" id="ARBA00023163"/>
    </source>
</evidence>
<evidence type="ECO:0000256" key="1">
    <source>
        <dbReference type="ARBA" id="ARBA00023015"/>
    </source>
</evidence>
<reference evidence="6 7" key="2">
    <citation type="journal article" date="2022" name="Int. J. Syst. Evol. Microbiol.">
        <title>Strains of Bradyrhizobium barranii sp. nov. associated with legumes native to Canada are symbionts of soybeans and belong to different subspecies (subsp. barranii subsp. nov. and subsp. apii subsp. nov.) and symbiovars (sv. glycinearum and sv. septentrionale).</title>
        <authorList>
            <person name="Bromfield E.S.P."/>
            <person name="Cloutier S."/>
            <person name="Wasai-Hara S."/>
            <person name="Minamisawa K."/>
        </authorList>
    </citation>
    <scope>NUCLEOTIDE SEQUENCE [LARGE SCALE GENOMIC DNA]</scope>
    <source>
        <strain evidence="6 7">144S4</strain>
    </source>
</reference>
<organism evidence="5">
    <name type="scientific">Bradyrhizobium barranii subsp. barranii</name>
    <dbReference type="NCBI Taxonomy" id="2823807"/>
    <lineage>
        <taxon>Bacteria</taxon>
        <taxon>Pseudomonadati</taxon>
        <taxon>Pseudomonadota</taxon>
        <taxon>Alphaproteobacteria</taxon>
        <taxon>Hyphomicrobiales</taxon>
        <taxon>Nitrobacteraceae</taxon>
        <taxon>Bradyrhizobium</taxon>
        <taxon>Bradyrhizobium barranii</taxon>
    </lineage>
</organism>
<dbReference type="Pfam" id="PF14525">
    <property type="entry name" value="AraC_binding_2"/>
    <property type="match status" value="1"/>
</dbReference>
<dbReference type="AlphaFoldDB" id="A0A939MBT6"/>
<evidence type="ECO:0000313" key="5">
    <source>
        <dbReference type="EMBL" id="MBO1863267.1"/>
    </source>
</evidence>
<feature type="domain" description="HTH araC/xylS-type" evidence="4">
    <location>
        <begin position="211"/>
        <end position="314"/>
    </location>
</feature>
<sequence>MPSRSEFLIGPTSDYETWLTGIRSIGVFGSQGVDSRIFRGSVRGSCMWGMTALDTAFASPNISRFDRMRRDPRLNSSDYYNVVFQISGRSTLIQDDHKAELAVGDIGLVDVARPVSLISGSTSCRWLSLSIPRRRLISHLGLEPRGGLCWHGATPACRLLFRLVSAAPGEADSSSTAAEPYIQFAIYDLLGALFAESDLPPNSSHTDKLFTRVCSIARNHFSDPDLSLRDVASEAGISLRYLQKLFTARGLTYSRFIQSLRLDHAAHLLTRRQPTKSHQMLSEIAYSCGFRDYAHFSRMFRLRFGCSPSVASEAHVRAGSN</sequence>
<dbReference type="RefSeq" id="WP_208085881.1">
    <property type="nucleotide sequence ID" value="NZ_CP086136.1"/>
</dbReference>
<evidence type="ECO:0000313" key="7">
    <source>
        <dbReference type="Proteomes" id="UP000664702"/>
    </source>
</evidence>
<evidence type="ECO:0000313" key="6">
    <source>
        <dbReference type="EMBL" id="UEM16068.1"/>
    </source>
</evidence>
<keyword evidence="3" id="KW-0804">Transcription</keyword>
<dbReference type="SUPFAM" id="SSF46689">
    <property type="entry name" value="Homeodomain-like"/>
    <property type="match status" value="1"/>
</dbReference>
<dbReference type="InterPro" id="IPR009057">
    <property type="entry name" value="Homeodomain-like_sf"/>
</dbReference>
<dbReference type="Proteomes" id="UP000664702">
    <property type="component" value="Chromosome"/>
</dbReference>
<dbReference type="InterPro" id="IPR035418">
    <property type="entry name" value="AraC-bd_2"/>
</dbReference>
<dbReference type="PANTHER" id="PTHR43280:SF28">
    <property type="entry name" value="HTH-TYPE TRANSCRIPTIONAL ACTIVATOR RHAS"/>
    <property type="match status" value="1"/>
</dbReference>
<evidence type="ECO:0000259" key="4">
    <source>
        <dbReference type="PROSITE" id="PS01124"/>
    </source>
</evidence>
<dbReference type="Gene3D" id="1.10.10.60">
    <property type="entry name" value="Homeodomain-like"/>
    <property type="match status" value="1"/>
</dbReference>
<dbReference type="GO" id="GO:0003700">
    <property type="term" value="F:DNA-binding transcription factor activity"/>
    <property type="evidence" value="ECO:0007669"/>
    <property type="project" value="InterPro"/>
</dbReference>
<dbReference type="InterPro" id="IPR018060">
    <property type="entry name" value="HTH_AraC"/>
</dbReference>
<accession>A0A939MBT6</accession>
<protein>
    <submittedName>
        <fullName evidence="5">Helix-turn-helix domain-containing protein</fullName>
    </submittedName>
</protein>
<dbReference type="EMBL" id="CP086136">
    <property type="protein sequence ID" value="UEM16068.1"/>
    <property type="molecule type" value="Genomic_DNA"/>
</dbReference>
<dbReference type="PROSITE" id="PS01124">
    <property type="entry name" value="HTH_ARAC_FAMILY_2"/>
    <property type="match status" value="1"/>
</dbReference>
<keyword evidence="2" id="KW-0238">DNA-binding</keyword>
<dbReference type="GO" id="GO:0043565">
    <property type="term" value="F:sequence-specific DNA binding"/>
    <property type="evidence" value="ECO:0007669"/>
    <property type="project" value="InterPro"/>
</dbReference>
<dbReference type="EMBL" id="JAGEMI010000001">
    <property type="protein sequence ID" value="MBO1863267.1"/>
    <property type="molecule type" value="Genomic_DNA"/>
</dbReference>
<dbReference type="Pfam" id="PF12833">
    <property type="entry name" value="HTH_18"/>
    <property type="match status" value="1"/>
</dbReference>
<dbReference type="SMART" id="SM00342">
    <property type="entry name" value="HTH_ARAC"/>
    <property type="match status" value="1"/>
</dbReference>
<keyword evidence="1" id="KW-0805">Transcription regulation</keyword>
<reference evidence="5" key="1">
    <citation type="submission" date="2021-03" db="EMBL/GenBank/DDBJ databases">
        <title>Whole Genome Sequence of Bradyrhizobium sp. Strain 144S4.</title>
        <authorList>
            <person name="Bromfield E.S.P."/>
            <person name="Cloutier S."/>
        </authorList>
    </citation>
    <scope>NUCLEOTIDE SEQUENCE [LARGE SCALE GENOMIC DNA]</scope>
    <source>
        <strain evidence="5">144S4</strain>
    </source>
</reference>
<name>A0A939MBT6_9BRAD</name>